<evidence type="ECO:0000313" key="2">
    <source>
        <dbReference type="EMBL" id="CAD7703453.1"/>
    </source>
</evidence>
<dbReference type="PANTHER" id="PTHR47443">
    <property type="entry name" value="ACYL-COA N-ACYLTRANSFERASES (NAT) SUPERFAMILY PROTEIN"/>
    <property type="match status" value="1"/>
</dbReference>
<dbReference type="EMBL" id="CAJHUC010002239">
    <property type="protein sequence ID" value="CAD7703453.1"/>
    <property type="molecule type" value="Genomic_DNA"/>
</dbReference>
<dbReference type="GO" id="GO:0009507">
    <property type="term" value="C:chloroplast"/>
    <property type="evidence" value="ECO:0007669"/>
    <property type="project" value="TreeGrafter"/>
</dbReference>
<gene>
    <name evidence="2" type="ORF">OSTQU699_LOCUS8810</name>
</gene>
<keyword evidence="3" id="KW-1185">Reference proteome</keyword>
<name>A0A8S1JB24_9CHLO</name>
<dbReference type="GO" id="GO:0008080">
    <property type="term" value="F:N-acetyltransferase activity"/>
    <property type="evidence" value="ECO:0007669"/>
    <property type="project" value="TreeGrafter"/>
</dbReference>
<evidence type="ECO:0000313" key="3">
    <source>
        <dbReference type="Proteomes" id="UP000708148"/>
    </source>
</evidence>
<dbReference type="PANTHER" id="PTHR47443:SF3">
    <property type="entry name" value="GCN5-RELATED N-ACETYLTRANSFERASE 4, CHLOROPLASTIC"/>
    <property type="match status" value="1"/>
</dbReference>
<dbReference type="InterPro" id="IPR016181">
    <property type="entry name" value="Acyl_CoA_acyltransferase"/>
</dbReference>
<dbReference type="InterPro" id="IPR000182">
    <property type="entry name" value="GNAT_dom"/>
</dbReference>
<dbReference type="Pfam" id="PF00583">
    <property type="entry name" value="Acetyltransf_1"/>
    <property type="match status" value="1"/>
</dbReference>
<dbReference type="OrthoDB" id="249099at2759"/>
<protein>
    <recommendedName>
        <fullName evidence="1">N-acetyltransferase domain-containing protein</fullName>
    </recommendedName>
</protein>
<accession>A0A8S1JB24</accession>
<evidence type="ECO:0000259" key="1">
    <source>
        <dbReference type="PROSITE" id="PS51186"/>
    </source>
</evidence>
<feature type="domain" description="N-acetyltransferase" evidence="1">
    <location>
        <begin position="186"/>
        <end position="275"/>
    </location>
</feature>
<dbReference type="Gene3D" id="3.40.630.30">
    <property type="match status" value="1"/>
</dbReference>
<proteinExistence type="predicted"/>
<sequence>MPPAFALGGPPRALPIPILAPAHMRALANGPVHGRRSPPVSAALAQWATGRGVEYSVRPAQGHEVWPAADLHCSAFYPRGVPDFLVGPLLRLDRVISIIAGQQYEASGRGRFACLVAAEEGGGWEAEGDAAAGSEGGWGKSVLGAAFPEGVRQGLGVPHERQGVLGVAVVDTLGQHLPSVPRVVDGRTTWQKMQGVAYISNLAVSPAARRQGVGKALVVAAEAAAREWGCHIAALHCDPANEGASGLYAGFGYSHPDGVEGCEEFVGSGLKRTCQLLVRPLG</sequence>
<dbReference type="Proteomes" id="UP000708148">
    <property type="component" value="Unassembled WGS sequence"/>
</dbReference>
<dbReference type="PROSITE" id="PS51186">
    <property type="entry name" value="GNAT"/>
    <property type="match status" value="1"/>
</dbReference>
<dbReference type="CDD" id="cd04301">
    <property type="entry name" value="NAT_SF"/>
    <property type="match status" value="1"/>
</dbReference>
<dbReference type="SUPFAM" id="SSF55729">
    <property type="entry name" value="Acyl-CoA N-acyltransferases (Nat)"/>
    <property type="match status" value="1"/>
</dbReference>
<dbReference type="AlphaFoldDB" id="A0A8S1JB24"/>
<organism evidence="2 3">
    <name type="scientific">Ostreobium quekettii</name>
    <dbReference type="NCBI Taxonomy" id="121088"/>
    <lineage>
        <taxon>Eukaryota</taxon>
        <taxon>Viridiplantae</taxon>
        <taxon>Chlorophyta</taxon>
        <taxon>core chlorophytes</taxon>
        <taxon>Ulvophyceae</taxon>
        <taxon>TCBD clade</taxon>
        <taxon>Bryopsidales</taxon>
        <taxon>Ostreobineae</taxon>
        <taxon>Ostreobiaceae</taxon>
        <taxon>Ostreobium</taxon>
    </lineage>
</organism>
<comment type="caution">
    <text evidence="2">The sequence shown here is derived from an EMBL/GenBank/DDBJ whole genome shotgun (WGS) entry which is preliminary data.</text>
</comment>
<reference evidence="2" key="1">
    <citation type="submission" date="2020-12" db="EMBL/GenBank/DDBJ databases">
        <authorList>
            <person name="Iha C."/>
        </authorList>
    </citation>
    <scope>NUCLEOTIDE SEQUENCE</scope>
</reference>